<dbReference type="Gene3D" id="1.10.3660.10">
    <property type="entry name" value="6-phosphogluconate dehydrogenase C-terminal like domain"/>
    <property type="match status" value="1"/>
</dbReference>
<dbReference type="PANTHER" id="PTHR21363">
    <property type="entry name" value="PREPHENATE DEHYDROGENASE"/>
    <property type="match status" value="1"/>
</dbReference>
<evidence type="ECO:0000256" key="1">
    <source>
        <dbReference type="ARBA" id="ARBA00007964"/>
    </source>
</evidence>
<dbReference type="InterPro" id="IPR036291">
    <property type="entry name" value="NAD(P)-bd_dom_sf"/>
</dbReference>
<evidence type="ECO:0000259" key="3">
    <source>
        <dbReference type="PROSITE" id="PS51176"/>
    </source>
</evidence>
<dbReference type="eggNOG" id="COG0287">
    <property type="taxonomic scope" value="Bacteria"/>
</dbReference>
<accession>U5DLP4</accession>
<name>U5DLP4_9CHRO</name>
<dbReference type="PROSITE" id="PS51176">
    <property type="entry name" value="PDH_ADH"/>
    <property type="match status" value="1"/>
</dbReference>
<evidence type="ECO:0000313" key="5">
    <source>
        <dbReference type="Proteomes" id="UP000016960"/>
    </source>
</evidence>
<dbReference type="GO" id="GO:0004665">
    <property type="term" value="F:prephenate dehydrogenase (NADP+) activity"/>
    <property type="evidence" value="ECO:0007669"/>
    <property type="project" value="InterPro"/>
</dbReference>
<dbReference type="EC" id="1.3.1.78" evidence="4"/>
<dbReference type="InterPro" id="IPR046825">
    <property type="entry name" value="PDH_C"/>
</dbReference>
<reference evidence="4 5" key="1">
    <citation type="submission" date="2013-05" db="EMBL/GenBank/DDBJ databases">
        <title>Draft genome sequence of Rubidibacter lacunae KORDI 51-2.</title>
        <authorList>
            <person name="Choi D.H."/>
            <person name="Noh J.H."/>
            <person name="Kwon K.-K."/>
            <person name="Lee J.-H."/>
            <person name="Ryu J.-Y."/>
        </authorList>
    </citation>
    <scope>NUCLEOTIDE SEQUENCE [LARGE SCALE GENOMIC DNA]</scope>
    <source>
        <strain evidence="4 5">KORDI 51-2</strain>
    </source>
</reference>
<evidence type="ECO:0000256" key="2">
    <source>
        <dbReference type="ARBA" id="ARBA00023002"/>
    </source>
</evidence>
<dbReference type="InParanoid" id="U5DLP4"/>
<dbReference type="SUPFAM" id="SSF51735">
    <property type="entry name" value="NAD(P)-binding Rossmann-fold domains"/>
    <property type="match status" value="1"/>
</dbReference>
<dbReference type="PANTHER" id="PTHR21363:SF0">
    <property type="entry name" value="PREPHENATE DEHYDROGENASE [NADP(+)]"/>
    <property type="match status" value="1"/>
</dbReference>
<dbReference type="SUPFAM" id="SSF48179">
    <property type="entry name" value="6-phosphogluconate dehydrogenase C-terminal domain-like"/>
    <property type="match status" value="1"/>
</dbReference>
<comment type="similarity">
    <text evidence="1">Belongs to the prephenate/arogenate dehydrogenase family.</text>
</comment>
<dbReference type="Gene3D" id="3.40.50.720">
    <property type="entry name" value="NAD(P)-binding Rossmann-like Domain"/>
    <property type="match status" value="1"/>
</dbReference>
<dbReference type="FunFam" id="3.40.50.720:FF:000208">
    <property type="entry name" value="Prephenate dehydrogenase"/>
    <property type="match status" value="1"/>
</dbReference>
<dbReference type="GO" id="GO:0006571">
    <property type="term" value="P:tyrosine biosynthetic process"/>
    <property type="evidence" value="ECO:0007669"/>
    <property type="project" value="InterPro"/>
</dbReference>
<proteinExistence type="inferred from homology"/>
<dbReference type="RefSeq" id="WP_022606418.1">
    <property type="nucleotide sequence ID" value="NZ_ASSJ01000041.1"/>
</dbReference>
<gene>
    <name evidence="4" type="ORF">KR51_00016670</name>
</gene>
<dbReference type="GO" id="GO:0070403">
    <property type="term" value="F:NAD+ binding"/>
    <property type="evidence" value="ECO:0007669"/>
    <property type="project" value="InterPro"/>
</dbReference>
<dbReference type="InterPro" id="IPR046826">
    <property type="entry name" value="PDH_N"/>
</dbReference>
<dbReference type="FunCoup" id="U5DLP4">
    <property type="interactions" value="266"/>
</dbReference>
<dbReference type="InterPro" id="IPR050812">
    <property type="entry name" value="Preph/Arog_dehydrog"/>
</dbReference>
<comment type="caution">
    <text evidence="4">The sequence shown here is derived from an EMBL/GenBank/DDBJ whole genome shotgun (WGS) entry which is preliminary data.</text>
</comment>
<evidence type="ECO:0000313" key="4">
    <source>
        <dbReference type="EMBL" id="ERN41812.1"/>
    </source>
</evidence>
<protein>
    <submittedName>
        <fullName evidence="4">Prephenate dehydrogenase</fullName>
        <ecNumber evidence="4">1.3.1.78</ecNumber>
    </submittedName>
</protein>
<dbReference type="GO" id="GO:0008977">
    <property type="term" value="F:prephenate dehydrogenase (NAD+) activity"/>
    <property type="evidence" value="ECO:0007669"/>
    <property type="project" value="InterPro"/>
</dbReference>
<dbReference type="Pfam" id="PF02153">
    <property type="entry name" value="PDH_N"/>
    <property type="match status" value="1"/>
</dbReference>
<dbReference type="GO" id="GO:0033730">
    <property type="term" value="F:arogenate dehydrogenase (NADP+) activity"/>
    <property type="evidence" value="ECO:0007669"/>
    <property type="project" value="UniProtKB-EC"/>
</dbReference>
<dbReference type="OrthoDB" id="9802008at2"/>
<dbReference type="InterPro" id="IPR008927">
    <property type="entry name" value="6-PGluconate_DH-like_C_sf"/>
</dbReference>
<dbReference type="EMBL" id="ASSJ01000041">
    <property type="protein sequence ID" value="ERN41812.1"/>
    <property type="molecule type" value="Genomic_DNA"/>
</dbReference>
<dbReference type="PATRIC" id="fig|582515.4.peg.1880"/>
<feature type="domain" description="Prephenate/arogenate dehydrogenase" evidence="3">
    <location>
        <begin position="1"/>
        <end position="285"/>
    </location>
</feature>
<organism evidence="4 5">
    <name type="scientific">Rubidibacter lacunae KORDI 51-2</name>
    <dbReference type="NCBI Taxonomy" id="582515"/>
    <lineage>
        <taxon>Bacteria</taxon>
        <taxon>Bacillati</taxon>
        <taxon>Cyanobacteriota</taxon>
        <taxon>Cyanophyceae</taxon>
        <taxon>Oscillatoriophycideae</taxon>
        <taxon>Chroococcales</taxon>
        <taxon>Aphanothecaceae</taxon>
        <taxon>Rubidibacter</taxon>
    </lineage>
</organism>
<dbReference type="AlphaFoldDB" id="U5DLP4"/>
<dbReference type="Pfam" id="PF20463">
    <property type="entry name" value="PDH_C"/>
    <property type="match status" value="1"/>
</dbReference>
<dbReference type="STRING" id="582515.KR51_00016670"/>
<dbReference type="InterPro" id="IPR003099">
    <property type="entry name" value="Prephen_DH"/>
</dbReference>
<dbReference type="NCBIfam" id="NF005650">
    <property type="entry name" value="PRK07417.1"/>
    <property type="match status" value="1"/>
</dbReference>
<keyword evidence="2 4" id="KW-0560">Oxidoreductase</keyword>
<keyword evidence="5" id="KW-1185">Reference proteome</keyword>
<sequence length="293" mass="31485">MDVGIVGLGSIGGSLGLDLRDRGCRVFGVSRRSSTCETALHLGAVDRAGTDLSLLGQTDVVFVCTPIDSIAPTVEQLVPHVSEHTTITDVGSVKAPVVAAVAPLWPNYVGGHPMAGTEHFGIDAARRDLFVGAPYVLTPSATTLPHAIQCVEALARSLGSHTYRCAPDVHDRAVAWISHLPLFVSAATIATCLEEPDTEVLRLARAFASSGFRDTTRVGGGNPELGVMVARHNRDALLDAIAQYRRVLDRLTDSIANEDWNALANLLQRTRDERLTFLRDRPECNGRETDSET</sequence>
<dbReference type="Proteomes" id="UP000016960">
    <property type="component" value="Unassembled WGS sequence"/>
</dbReference>